<dbReference type="InterPro" id="IPR002223">
    <property type="entry name" value="Kunitz_BPTI"/>
</dbReference>
<dbReference type="Pfam" id="PF00014">
    <property type="entry name" value="Kunitz_BPTI"/>
    <property type="match status" value="1"/>
</dbReference>
<name>A0A383E508_9ZZZZ</name>
<dbReference type="CDD" id="cd00109">
    <property type="entry name" value="Kunitz-type"/>
    <property type="match status" value="1"/>
</dbReference>
<protein>
    <recommendedName>
        <fullName evidence="1">BPTI/Kunitz inhibitor domain-containing protein</fullName>
    </recommendedName>
</protein>
<gene>
    <name evidence="2" type="ORF">METZ01_LOCUS504309</name>
</gene>
<evidence type="ECO:0000313" key="2">
    <source>
        <dbReference type="EMBL" id="SVE51455.1"/>
    </source>
</evidence>
<accession>A0A383E508</accession>
<proteinExistence type="predicted"/>
<dbReference type="SMART" id="SM00131">
    <property type="entry name" value="KU"/>
    <property type="match status" value="1"/>
</dbReference>
<reference evidence="2" key="1">
    <citation type="submission" date="2018-05" db="EMBL/GenBank/DDBJ databases">
        <authorList>
            <person name="Lanie J.A."/>
            <person name="Ng W.-L."/>
            <person name="Kazmierczak K.M."/>
            <person name="Andrzejewski T.M."/>
            <person name="Davidsen T.M."/>
            <person name="Wayne K.J."/>
            <person name="Tettelin H."/>
            <person name="Glass J.I."/>
            <person name="Rusch D."/>
            <person name="Podicherti R."/>
            <person name="Tsui H.-C.T."/>
            <person name="Winkler M.E."/>
        </authorList>
    </citation>
    <scope>NUCLEOTIDE SEQUENCE</scope>
</reference>
<sequence length="69" mass="7728">MKTPKQNQQPGEPATPNECYLEPDIGPCDGSCPMYYFDPVSGSCEVFFWGCCEGVVPFECYEECVDQCQ</sequence>
<dbReference type="GO" id="GO:0004867">
    <property type="term" value="F:serine-type endopeptidase inhibitor activity"/>
    <property type="evidence" value="ECO:0007669"/>
    <property type="project" value="InterPro"/>
</dbReference>
<dbReference type="Gene3D" id="4.10.410.10">
    <property type="entry name" value="Pancreatic trypsin inhibitor Kunitz domain"/>
    <property type="match status" value="1"/>
</dbReference>
<dbReference type="PROSITE" id="PS50279">
    <property type="entry name" value="BPTI_KUNITZ_2"/>
    <property type="match status" value="1"/>
</dbReference>
<dbReference type="EMBL" id="UINC01222599">
    <property type="protein sequence ID" value="SVE51455.1"/>
    <property type="molecule type" value="Genomic_DNA"/>
</dbReference>
<feature type="domain" description="BPTI/Kunitz inhibitor" evidence="1">
    <location>
        <begin position="19"/>
        <end position="68"/>
    </location>
</feature>
<dbReference type="InterPro" id="IPR036880">
    <property type="entry name" value="Kunitz_BPTI_sf"/>
</dbReference>
<dbReference type="SUPFAM" id="SSF57362">
    <property type="entry name" value="BPTI-like"/>
    <property type="match status" value="1"/>
</dbReference>
<organism evidence="2">
    <name type="scientific">marine metagenome</name>
    <dbReference type="NCBI Taxonomy" id="408172"/>
    <lineage>
        <taxon>unclassified sequences</taxon>
        <taxon>metagenomes</taxon>
        <taxon>ecological metagenomes</taxon>
    </lineage>
</organism>
<evidence type="ECO:0000259" key="1">
    <source>
        <dbReference type="PROSITE" id="PS50279"/>
    </source>
</evidence>
<dbReference type="AlphaFoldDB" id="A0A383E508"/>